<sequence length="317" mass="36649">MEKSLSKPYTPNRWQELKKDLIRNKNLYLMVLPIVAYYFIFHYIPMYGLQIAFKDFTPAKGIWGSQWVGLEKFREFFVYDSYYVWRIIRNTILINVYDLIFGFPAPIIFALLLNEIKNSIYKRTLQTVSYMPHFISTVVIVGMIMDFFSRDGLINQILKSIGLVSEPISFMTEPGWFRPLYVGSGIWQNLGWGSIVYLAAISNIDPQLYEAALIDGAGRFKQALYVTIPGILPTIVIMFLLRVGHMMNVGFEKVYLMYNPLTYETADVISTYVYRKGLLEMDYSYGAAVGLFNSVINFLLVVFSNKIAKKLTETSLW</sequence>
<feature type="transmembrane region" description="Helical" evidence="7">
    <location>
        <begin position="223"/>
        <end position="241"/>
    </location>
</feature>
<keyword evidence="10" id="KW-1185">Reference proteome</keyword>
<keyword evidence="6 7" id="KW-0472">Membrane</keyword>
<evidence type="ECO:0000259" key="8">
    <source>
        <dbReference type="PROSITE" id="PS50928"/>
    </source>
</evidence>
<dbReference type="EMBL" id="CP034791">
    <property type="protein sequence ID" value="AZT91288.1"/>
    <property type="molecule type" value="Genomic_DNA"/>
</dbReference>
<dbReference type="SUPFAM" id="SSF161098">
    <property type="entry name" value="MetI-like"/>
    <property type="match status" value="1"/>
</dbReference>
<evidence type="ECO:0000256" key="4">
    <source>
        <dbReference type="ARBA" id="ARBA00022692"/>
    </source>
</evidence>
<organism evidence="9 10">
    <name type="scientific">Caldicellulosiruptor changbaiensis</name>
    <dbReference type="NCBI Taxonomy" id="1222016"/>
    <lineage>
        <taxon>Bacteria</taxon>
        <taxon>Bacillati</taxon>
        <taxon>Bacillota</taxon>
        <taxon>Bacillota incertae sedis</taxon>
        <taxon>Caldicellulosiruptorales</taxon>
        <taxon>Caldicellulosiruptoraceae</taxon>
        <taxon>Caldicellulosiruptor</taxon>
    </lineage>
</organism>
<feature type="transmembrane region" description="Helical" evidence="7">
    <location>
        <begin position="92"/>
        <end position="113"/>
    </location>
</feature>
<dbReference type="AlphaFoldDB" id="A0A3T0D8H4"/>
<dbReference type="Proteomes" id="UP000282930">
    <property type="component" value="Chromosome"/>
</dbReference>
<evidence type="ECO:0000256" key="3">
    <source>
        <dbReference type="ARBA" id="ARBA00022475"/>
    </source>
</evidence>
<evidence type="ECO:0000256" key="5">
    <source>
        <dbReference type="ARBA" id="ARBA00022989"/>
    </source>
</evidence>
<dbReference type="InterPro" id="IPR050809">
    <property type="entry name" value="UgpAE/MalFG_permease"/>
</dbReference>
<proteinExistence type="inferred from homology"/>
<dbReference type="InterPro" id="IPR000515">
    <property type="entry name" value="MetI-like"/>
</dbReference>
<reference evidence="9 10" key="1">
    <citation type="submission" date="2018-12" db="EMBL/GenBank/DDBJ databases">
        <title>Genome sequence from the cellulolytic species, Caldicellulosiruptor changbaiensis.</title>
        <authorList>
            <person name="Blumer-Schuette S.E."/>
            <person name="Mendoza C."/>
        </authorList>
    </citation>
    <scope>NUCLEOTIDE SEQUENCE [LARGE SCALE GENOMIC DNA]</scope>
    <source>
        <strain evidence="9 10">CBS-Z</strain>
    </source>
</reference>
<dbReference type="Pfam" id="PF00528">
    <property type="entry name" value="BPD_transp_1"/>
    <property type="match status" value="1"/>
</dbReference>
<dbReference type="PROSITE" id="PS50928">
    <property type="entry name" value="ABC_TM1"/>
    <property type="match status" value="1"/>
</dbReference>
<protein>
    <submittedName>
        <fullName evidence="9">Sugar ABC transporter permease</fullName>
    </submittedName>
</protein>
<keyword evidence="5 7" id="KW-1133">Transmembrane helix</keyword>
<gene>
    <name evidence="9" type="ORF">ELD05_12055</name>
</gene>
<keyword evidence="3" id="KW-1003">Cell membrane</keyword>
<dbReference type="KEGG" id="ccha:ELD05_12055"/>
<accession>A0A3T0D8H4</accession>
<dbReference type="Gene3D" id="1.10.3720.10">
    <property type="entry name" value="MetI-like"/>
    <property type="match status" value="1"/>
</dbReference>
<keyword evidence="2 7" id="KW-0813">Transport</keyword>
<name>A0A3T0D8H4_9FIRM</name>
<feature type="transmembrane region" description="Helical" evidence="7">
    <location>
        <begin position="27"/>
        <end position="44"/>
    </location>
</feature>
<dbReference type="InterPro" id="IPR035906">
    <property type="entry name" value="MetI-like_sf"/>
</dbReference>
<keyword evidence="4 7" id="KW-0812">Transmembrane</keyword>
<evidence type="ECO:0000256" key="2">
    <source>
        <dbReference type="ARBA" id="ARBA00022448"/>
    </source>
</evidence>
<evidence type="ECO:0000256" key="6">
    <source>
        <dbReference type="ARBA" id="ARBA00023136"/>
    </source>
</evidence>
<dbReference type="PANTHER" id="PTHR43227">
    <property type="entry name" value="BLL4140 PROTEIN"/>
    <property type="match status" value="1"/>
</dbReference>
<evidence type="ECO:0000313" key="9">
    <source>
        <dbReference type="EMBL" id="AZT91288.1"/>
    </source>
</evidence>
<evidence type="ECO:0000256" key="7">
    <source>
        <dbReference type="RuleBase" id="RU363032"/>
    </source>
</evidence>
<evidence type="ECO:0000313" key="10">
    <source>
        <dbReference type="Proteomes" id="UP000282930"/>
    </source>
</evidence>
<feature type="transmembrane region" description="Helical" evidence="7">
    <location>
        <begin position="283"/>
        <end position="303"/>
    </location>
</feature>
<dbReference type="GO" id="GO:0005886">
    <property type="term" value="C:plasma membrane"/>
    <property type="evidence" value="ECO:0007669"/>
    <property type="project" value="UniProtKB-SubCell"/>
</dbReference>
<comment type="subcellular location">
    <subcellularLocation>
        <location evidence="1 7">Cell membrane</location>
        <topology evidence="1 7">Multi-pass membrane protein</topology>
    </subcellularLocation>
</comment>
<dbReference type="RefSeq" id="WP_127352618.1">
    <property type="nucleotide sequence ID" value="NZ_CP034791.1"/>
</dbReference>
<dbReference type="PANTHER" id="PTHR43227:SF11">
    <property type="entry name" value="BLL4140 PROTEIN"/>
    <property type="match status" value="1"/>
</dbReference>
<feature type="transmembrane region" description="Helical" evidence="7">
    <location>
        <begin position="125"/>
        <end position="145"/>
    </location>
</feature>
<dbReference type="CDD" id="cd06261">
    <property type="entry name" value="TM_PBP2"/>
    <property type="match status" value="1"/>
</dbReference>
<evidence type="ECO:0000256" key="1">
    <source>
        <dbReference type="ARBA" id="ARBA00004651"/>
    </source>
</evidence>
<feature type="transmembrane region" description="Helical" evidence="7">
    <location>
        <begin position="180"/>
        <end position="202"/>
    </location>
</feature>
<dbReference type="GO" id="GO:0055085">
    <property type="term" value="P:transmembrane transport"/>
    <property type="evidence" value="ECO:0007669"/>
    <property type="project" value="InterPro"/>
</dbReference>
<feature type="domain" description="ABC transmembrane type-1" evidence="8">
    <location>
        <begin position="88"/>
        <end position="304"/>
    </location>
</feature>
<comment type="similarity">
    <text evidence="7">Belongs to the binding-protein-dependent transport system permease family.</text>
</comment>